<accession>A0A317EI77</accession>
<reference evidence="3 4" key="1">
    <citation type="submission" date="2018-05" db="EMBL/GenBank/DDBJ databases">
        <title>Pedobacter paludis sp. nov., isolated from wetland soil.</title>
        <authorList>
            <person name="Zhang Y."/>
            <person name="Wang G."/>
        </authorList>
    </citation>
    <scope>NUCLEOTIDE SEQUENCE [LARGE SCALE GENOMIC DNA]</scope>
    <source>
        <strain evidence="3 4">KCTC22721</strain>
    </source>
</reference>
<comment type="similarity">
    <text evidence="1">Belongs to the AHA1 family.</text>
</comment>
<keyword evidence="4" id="KW-1185">Reference proteome</keyword>
<dbReference type="OrthoDB" id="384974at2"/>
<dbReference type="Pfam" id="PF08327">
    <property type="entry name" value="AHSA1"/>
    <property type="match status" value="1"/>
</dbReference>
<dbReference type="Gene3D" id="3.30.530.20">
    <property type="match status" value="1"/>
</dbReference>
<proteinExistence type="inferred from homology"/>
<dbReference type="AlphaFoldDB" id="A0A317EI77"/>
<feature type="domain" description="Activator of Hsp90 ATPase homologue 1/2-like C-terminal" evidence="2">
    <location>
        <begin position="11"/>
        <end position="139"/>
    </location>
</feature>
<evidence type="ECO:0000256" key="1">
    <source>
        <dbReference type="ARBA" id="ARBA00006817"/>
    </source>
</evidence>
<evidence type="ECO:0000259" key="2">
    <source>
        <dbReference type="Pfam" id="PF08327"/>
    </source>
</evidence>
<dbReference type="SUPFAM" id="SSF55961">
    <property type="entry name" value="Bet v1-like"/>
    <property type="match status" value="1"/>
</dbReference>
<dbReference type="EMBL" id="QGNZ01000004">
    <property type="protein sequence ID" value="PWS26521.1"/>
    <property type="molecule type" value="Genomic_DNA"/>
</dbReference>
<protein>
    <submittedName>
        <fullName evidence="3">ATPase</fullName>
    </submittedName>
</protein>
<organism evidence="3 4">
    <name type="scientific">Pedobacter yonginense</name>
    <dbReference type="NCBI Taxonomy" id="651869"/>
    <lineage>
        <taxon>Bacteria</taxon>
        <taxon>Pseudomonadati</taxon>
        <taxon>Bacteroidota</taxon>
        <taxon>Sphingobacteriia</taxon>
        <taxon>Sphingobacteriales</taxon>
        <taxon>Sphingobacteriaceae</taxon>
        <taxon>Pedobacter</taxon>
    </lineage>
</organism>
<evidence type="ECO:0000313" key="4">
    <source>
        <dbReference type="Proteomes" id="UP000245379"/>
    </source>
</evidence>
<sequence>MEKVKFNININAPAEKVWAILWGQDTYPLWAAAFAEGSKAITDWQKGSKAWFVDQNNEGMVSRIADNIPNEFLSIEHLGMIKDGVEDLNHVWNGAKENYNLEEKDGQTQLYITMDSNAEMKAYFENIWPIALEKIKTLAERD</sequence>
<dbReference type="InterPro" id="IPR023393">
    <property type="entry name" value="START-like_dom_sf"/>
</dbReference>
<gene>
    <name evidence="3" type="ORF">DHW03_17240</name>
</gene>
<dbReference type="RefSeq" id="WP_109927083.1">
    <property type="nucleotide sequence ID" value="NZ_QGNZ01000004.1"/>
</dbReference>
<dbReference type="Proteomes" id="UP000245379">
    <property type="component" value="Unassembled WGS sequence"/>
</dbReference>
<evidence type="ECO:0000313" key="3">
    <source>
        <dbReference type="EMBL" id="PWS26521.1"/>
    </source>
</evidence>
<comment type="caution">
    <text evidence="3">The sequence shown here is derived from an EMBL/GenBank/DDBJ whole genome shotgun (WGS) entry which is preliminary data.</text>
</comment>
<name>A0A317EI77_9SPHI</name>
<dbReference type="InterPro" id="IPR013538">
    <property type="entry name" value="ASHA1/2-like_C"/>
</dbReference>